<protein>
    <submittedName>
        <fullName evidence="2">Uncharacterized protein</fullName>
    </submittedName>
</protein>
<name>A0A3P6SZW0_CYLGO</name>
<accession>A0A3P6SZW0</accession>
<proteinExistence type="predicted"/>
<keyword evidence="1" id="KW-0732">Signal</keyword>
<evidence type="ECO:0000313" key="2">
    <source>
        <dbReference type="EMBL" id="VDK76389.1"/>
    </source>
</evidence>
<feature type="chain" id="PRO_5018148827" evidence="1">
    <location>
        <begin position="16"/>
        <end position="40"/>
    </location>
</feature>
<gene>
    <name evidence="2" type="ORF">CGOC_LOCUS7227</name>
</gene>
<sequence>MTFLFISWVATITAGWNISQSAMGFYHYRNSNTWTLLFFF</sequence>
<dbReference type="OrthoDB" id="10027013at2759"/>
<dbReference type="EMBL" id="UYRV01024838">
    <property type="protein sequence ID" value="VDK76389.1"/>
    <property type="molecule type" value="Genomic_DNA"/>
</dbReference>
<evidence type="ECO:0000313" key="3">
    <source>
        <dbReference type="Proteomes" id="UP000271889"/>
    </source>
</evidence>
<feature type="signal peptide" evidence="1">
    <location>
        <begin position="1"/>
        <end position="15"/>
    </location>
</feature>
<organism evidence="2 3">
    <name type="scientific">Cylicostephanus goldi</name>
    <name type="common">Nematode worm</name>
    <dbReference type="NCBI Taxonomy" id="71465"/>
    <lineage>
        <taxon>Eukaryota</taxon>
        <taxon>Metazoa</taxon>
        <taxon>Ecdysozoa</taxon>
        <taxon>Nematoda</taxon>
        <taxon>Chromadorea</taxon>
        <taxon>Rhabditida</taxon>
        <taxon>Rhabditina</taxon>
        <taxon>Rhabditomorpha</taxon>
        <taxon>Strongyloidea</taxon>
        <taxon>Strongylidae</taxon>
        <taxon>Cylicostephanus</taxon>
    </lineage>
</organism>
<keyword evidence="3" id="KW-1185">Reference proteome</keyword>
<dbReference type="Proteomes" id="UP000271889">
    <property type="component" value="Unassembled WGS sequence"/>
</dbReference>
<reference evidence="2 3" key="1">
    <citation type="submission" date="2018-11" db="EMBL/GenBank/DDBJ databases">
        <authorList>
            <consortium name="Pathogen Informatics"/>
        </authorList>
    </citation>
    <scope>NUCLEOTIDE SEQUENCE [LARGE SCALE GENOMIC DNA]</scope>
</reference>
<dbReference type="AlphaFoldDB" id="A0A3P6SZW0"/>
<evidence type="ECO:0000256" key="1">
    <source>
        <dbReference type="SAM" id="SignalP"/>
    </source>
</evidence>